<evidence type="ECO:0000256" key="2">
    <source>
        <dbReference type="ARBA" id="ARBA00022723"/>
    </source>
</evidence>
<evidence type="ECO:0000256" key="4">
    <source>
        <dbReference type="ARBA" id="ARBA00023014"/>
    </source>
</evidence>
<dbReference type="SFLD" id="SFLDG01060">
    <property type="entry name" value="BATS_domain_containing"/>
    <property type="match status" value="1"/>
</dbReference>
<dbReference type="GO" id="GO:0046872">
    <property type="term" value="F:metal ion binding"/>
    <property type="evidence" value="ECO:0007669"/>
    <property type="project" value="UniProtKB-KW"/>
</dbReference>
<dbReference type="PROSITE" id="PS51918">
    <property type="entry name" value="RADICAL_SAM"/>
    <property type="match status" value="1"/>
</dbReference>
<dbReference type="GO" id="GO:0016740">
    <property type="term" value="F:transferase activity"/>
    <property type="evidence" value="ECO:0007669"/>
    <property type="project" value="TreeGrafter"/>
</dbReference>
<dbReference type="InterPro" id="IPR007197">
    <property type="entry name" value="rSAM"/>
</dbReference>
<keyword evidence="4 5" id="KW-0411">Iron-sulfur</keyword>
<dbReference type="AlphaFoldDB" id="I4A4Z3"/>
<feature type="binding site" evidence="6">
    <location>
        <position position="169"/>
    </location>
    <ligand>
        <name>(3R)-3-methyl-D-ornithine</name>
        <dbReference type="ChEBI" id="CHEBI:64642"/>
    </ligand>
</feature>
<dbReference type="SFLD" id="SFLDS00029">
    <property type="entry name" value="Radical_SAM"/>
    <property type="match status" value="1"/>
</dbReference>
<dbReference type="KEGG" id="ddh:Desde_0574"/>
<dbReference type="OrthoDB" id="9775764at2"/>
<feature type="binding site" evidence="6">
    <location>
        <position position="73"/>
    </location>
    <ligand>
        <name>S-adenosyl-L-methionine</name>
        <dbReference type="ChEBI" id="CHEBI:59789"/>
    </ligand>
</feature>
<sequence>MGKSQLDKILEKASRELTLERHEIVALLDLASEEEFNKVMGVAQKLRGKYFRNRIFLYGFIYFSTYCRNDCTFCLYRKSNSGYPRYRKSQGEIMATAHCLGQSGVHLLDLTMGEDPLYYCDRQGFNDLIQIVKDIKREIEIPVMISPGVVSEEILWKLKEAGADWYACYQETHNKALYSQLRIKQSYEERMNRKMSAQKMGYLIEEGMLTGVGDTNEDVAESILTMRRMGVDQVRVMSFVPQKNTPLENWKITSHFRELLIIAIMRLVMPDRLIPASLDVDGLKGLVKRLDAGANVITSIIPPSVGMAGVSQSTLDIDDGNRSLEKIIPVLDANHLEPATLSEYQAWVQSRQAMISSFKKEGIQCR</sequence>
<dbReference type="GO" id="GO:0071524">
    <property type="term" value="P:pyrrolysine biosynthetic process"/>
    <property type="evidence" value="ECO:0007669"/>
    <property type="project" value="InterPro"/>
</dbReference>
<dbReference type="InterPro" id="IPR013785">
    <property type="entry name" value="Aldolase_TIM"/>
</dbReference>
<reference evidence="9" key="1">
    <citation type="submission" date="2012-06" db="EMBL/GenBank/DDBJ databases">
        <title>Complete sequence of Desulfitobacterium dehalogenans ATCC 51507.</title>
        <authorList>
            <person name="Lucas S."/>
            <person name="Han J."/>
            <person name="Lapidus A."/>
            <person name="Cheng J.-F."/>
            <person name="Goodwin L."/>
            <person name="Pitluck S."/>
            <person name="Peters L."/>
            <person name="Ovchinnikova G."/>
            <person name="Teshima H."/>
            <person name="Detter J.C."/>
            <person name="Han C."/>
            <person name="Tapia R."/>
            <person name="Land M."/>
            <person name="Hauser L."/>
            <person name="Kyrpides N."/>
            <person name="Ivanova N."/>
            <person name="Pagani I."/>
            <person name="Kruse T."/>
            <person name="de Vos W.M."/>
            <person name="Smidt H."/>
            <person name="Woyke T."/>
        </authorList>
    </citation>
    <scope>NUCLEOTIDE SEQUENCE [LARGE SCALE GENOMIC DNA]</scope>
    <source>
        <strain evidence="9">ATCC 51507 / DSM 9161 / JW/IU-DC1</strain>
    </source>
</reference>
<dbReference type="Pfam" id="PF04055">
    <property type="entry name" value="Radical_SAM"/>
    <property type="match status" value="1"/>
</dbReference>
<dbReference type="eggNOG" id="COG0502">
    <property type="taxonomic scope" value="Bacteria"/>
</dbReference>
<feature type="binding site" evidence="6">
    <location>
        <position position="146"/>
    </location>
    <ligand>
        <name>(3R)-3-methyl-D-ornithine</name>
        <dbReference type="ChEBI" id="CHEBI:64642"/>
    </ligand>
</feature>
<feature type="binding site" evidence="5">
    <location>
        <position position="71"/>
    </location>
    <ligand>
        <name>[4Fe-4S] cluster</name>
        <dbReference type="ChEBI" id="CHEBI:49883"/>
        <note>4Fe-4S-S-AdoMet</note>
    </ligand>
</feature>
<dbReference type="SFLD" id="SFLDF00349">
    <property type="entry name" value="3-methylornithine_synthase_(Py"/>
    <property type="match status" value="1"/>
</dbReference>
<dbReference type="NCBIfam" id="TIGR03910">
    <property type="entry name" value="pyrrolys_PylB"/>
    <property type="match status" value="1"/>
</dbReference>
<dbReference type="PANTHER" id="PTHR43726">
    <property type="entry name" value="3-METHYLORNITHINE SYNTHASE"/>
    <property type="match status" value="1"/>
</dbReference>
<proteinExistence type="predicted"/>
<feature type="binding site" evidence="6">
    <location>
        <position position="182"/>
    </location>
    <ligand>
        <name>S-adenosyl-L-methionine</name>
        <dbReference type="ChEBI" id="CHEBI:59789"/>
    </ligand>
</feature>
<organism evidence="8 9">
    <name type="scientific">Desulfitobacterium dehalogenans (strain ATCC 51507 / DSM 9161 / JW/IU-DC1)</name>
    <dbReference type="NCBI Taxonomy" id="756499"/>
    <lineage>
        <taxon>Bacteria</taxon>
        <taxon>Bacillati</taxon>
        <taxon>Bacillota</taxon>
        <taxon>Clostridia</taxon>
        <taxon>Eubacteriales</taxon>
        <taxon>Desulfitobacteriaceae</taxon>
        <taxon>Desulfitobacterium</taxon>
    </lineage>
</organism>
<evidence type="ECO:0000256" key="1">
    <source>
        <dbReference type="ARBA" id="ARBA00022691"/>
    </source>
</evidence>
<dbReference type="SUPFAM" id="SSF102114">
    <property type="entry name" value="Radical SAM enzymes"/>
    <property type="match status" value="1"/>
</dbReference>
<keyword evidence="9" id="KW-1185">Reference proteome</keyword>
<name>I4A4Z3_DESDJ</name>
<evidence type="ECO:0000313" key="9">
    <source>
        <dbReference type="Proteomes" id="UP000006053"/>
    </source>
</evidence>
<evidence type="ECO:0000256" key="6">
    <source>
        <dbReference type="PIRSR" id="PIRSR004762-2"/>
    </source>
</evidence>
<feature type="binding site" evidence="6">
    <location>
        <position position="298"/>
    </location>
    <ligand>
        <name>(3R)-3-methyl-D-ornithine</name>
        <dbReference type="ChEBI" id="CHEBI:64642"/>
    </ligand>
</feature>
<gene>
    <name evidence="8" type="ordered locus">Desde_0574</name>
</gene>
<evidence type="ECO:0000256" key="3">
    <source>
        <dbReference type="ARBA" id="ARBA00023004"/>
    </source>
</evidence>
<keyword evidence="5" id="KW-0004">4Fe-4S</keyword>
<feature type="binding site" evidence="5">
    <location>
        <position position="67"/>
    </location>
    <ligand>
        <name>[4Fe-4S] cluster</name>
        <dbReference type="ChEBI" id="CHEBI:49883"/>
        <note>4Fe-4S-S-AdoMet</note>
    </ligand>
</feature>
<dbReference type="CDD" id="cd01335">
    <property type="entry name" value="Radical_SAM"/>
    <property type="match status" value="1"/>
</dbReference>
<dbReference type="SFLD" id="SFLDG01280">
    <property type="entry name" value="HydE/PylB-like"/>
    <property type="match status" value="1"/>
</dbReference>
<reference evidence="8 9" key="2">
    <citation type="journal article" date="2015" name="J. Bacteriol.">
        <title>Genomic, proteomic, and biochemical analysis of the organohalide respiratory pathway in Desulfitobacterium dehalogenans.</title>
        <authorList>
            <person name="Kruse T."/>
            <person name="van de Pas B.A."/>
            <person name="Atteia A."/>
            <person name="Krab K."/>
            <person name="Hagen W.R."/>
            <person name="Goodwin L."/>
            <person name="Chain P."/>
            <person name="Boeren S."/>
            <person name="Maphosa F."/>
            <person name="Schraa G."/>
            <person name="de Vos W.M."/>
            <person name="van der Oost J."/>
            <person name="Smidt H."/>
            <person name="Stams A.J."/>
        </authorList>
    </citation>
    <scope>NUCLEOTIDE SEQUENCE [LARGE SCALE GENOMIC DNA]</scope>
    <source>
        <strain evidence="9">ATCC 51507 / DSM 9161 / JW/IU-DC1</strain>
    </source>
</reference>
<dbReference type="STRING" id="756499.Desde_0574"/>
<dbReference type="InterPro" id="IPR006638">
    <property type="entry name" value="Elp3/MiaA/NifB-like_rSAM"/>
</dbReference>
<accession>I4A4Z3</accession>
<dbReference type="SMART" id="SM00729">
    <property type="entry name" value="Elp3"/>
    <property type="match status" value="1"/>
</dbReference>
<evidence type="ECO:0000259" key="7">
    <source>
        <dbReference type="PROSITE" id="PS51918"/>
    </source>
</evidence>
<dbReference type="InterPro" id="IPR023891">
    <property type="entry name" value="Pyrrolys_PylB"/>
</dbReference>
<feature type="domain" description="Radical SAM core" evidence="7">
    <location>
        <begin position="53"/>
        <end position="279"/>
    </location>
</feature>
<feature type="binding site" evidence="6">
    <location>
        <position position="299"/>
    </location>
    <ligand>
        <name>(3R)-3-methyl-D-ornithine</name>
        <dbReference type="ChEBI" id="CHEBI:64642"/>
    </ligand>
</feature>
<feature type="binding site" evidence="6">
    <location>
        <position position="235"/>
    </location>
    <ligand>
        <name>(3R)-3-methyl-D-ornithine</name>
        <dbReference type="ChEBI" id="CHEBI:64642"/>
    </ligand>
</feature>
<feature type="binding site" evidence="6">
    <location>
        <position position="171"/>
    </location>
    <ligand>
        <name>S-adenosyl-L-methionine</name>
        <dbReference type="ChEBI" id="CHEBI:59789"/>
    </ligand>
</feature>
<dbReference type="Gene3D" id="3.20.20.70">
    <property type="entry name" value="Aldolase class I"/>
    <property type="match status" value="1"/>
</dbReference>
<comment type="cofactor">
    <cofactor evidence="5">
        <name>[4Fe-4S] cluster</name>
        <dbReference type="ChEBI" id="CHEBI:49883"/>
    </cofactor>
    <text evidence="5">Binds 1 [4Fe-4S] cluster. The cluster is coordinated with 3 cysteines and an exchangeable S-adenosyl-L-methionine.</text>
</comment>
<dbReference type="Proteomes" id="UP000006053">
    <property type="component" value="Chromosome"/>
</dbReference>
<dbReference type="InterPro" id="IPR034422">
    <property type="entry name" value="HydE/PylB-like"/>
</dbReference>
<dbReference type="RefSeq" id="WP_014792521.1">
    <property type="nucleotide sequence ID" value="NC_018017.1"/>
</dbReference>
<dbReference type="InterPro" id="IPR058240">
    <property type="entry name" value="rSAM_sf"/>
</dbReference>
<evidence type="ECO:0000313" key="8">
    <source>
        <dbReference type="EMBL" id="AFL99027.1"/>
    </source>
</evidence>
<dbReference type="EMBL" id="CP003348">
    <property type="protein sequence ID" value="AFL99027.1"/>
    <property type="molecule type" value="Genomic_DNA"/>
</dbReference>
<keyword evidence="3 5" id="KW-0408">Iron</keyword>
<evidence type="ECO:0000256" key="5">
    <source>
        <dbReference type="PIRSR" id="PIRSR004762-1"/>
    </source>
</evidence>
<dbReference type="GO" id="GO:0051539">
    <property type="term" value="F:4 iron, 4 sulfur cluster binding"/>
    <property type="evidence" value="ECO:0007669"/>
    <property type="project" value="UniProtKB-KW"/>
</dbReference>
<keyword evidence="1 5" id="KW-0949">S-adenosyl-L-methionine</keyword>
<feature type="binding site" evidence="6">
    <location>
        <position position="190"/>
    </location>
    <ligand>
        <name>S-adenosyl-L-methionine</name>
        <dbReference type="ChEBI" id="CHEBI:59789"/>
    </ligand>
</feature>
<dbReference type="PANTHER" id="PTHR43726:SF1">
    <property type="entry name" value="BIOTIN SYNTHASE"/>
    <property type="match status" value="1"/>
</dbReference>
<feature type="binding site" evidence="6">
    <location>
        <position position="277"/>
    </location>
    <ligand>
        <name>(3R)-3-methyl-D-ornithine</name>
        <dbReference type="ChEBI" id="CHEBI:64642"/>
    </ligand>
</feature>
<feature type="binding site" evidence="5">
    <location>
        <position position="74"/>
    </location>
    <ligand>
        <name>[4Fe-4S] cluster</name>
        <dbReference type="ChEBI" id="CHEBI:49883"/>
        <note>4Fe-4S-S-AdoMet</note>
    </ligand>
</feature>
<protein>
    <submittedName>
        <fullName evidence="8">Pyrrolysine biosynthesis protein PylB</fullName>
    </submittedName>
</protein>
<keyword evidence="2" id="KW-0479">Metal-binding</keyword>
<dbReference type="HOGENOM" id="CLU_033172_0_0_9"/>
<dbReference type="PIRSF" id="PIRSF004762">
    <property type="entry name" value="CHP00423"/>
    <property type="match status" value="1"/>
</dbReference>
<feature type="binding site" evidence="6">
    <location>
        <position position="109"/>
    </location>
    <ligand>
        <name>(3R)-3-methyl-D-ornithine</name>
        <dbReference type="ChEBI" id="CHEBI:64642"/>
    </ligand>
</feature>